<proteinExistence type="predicted"/>
<organism evidence="1 2">
    <name type="scientific">Entomophthora muscae</name>
    <dbReference type="NCBI Taxonomy" id="34485"/>
    <lineage>
        <taxon>Eukaryota</taxon>
        <taxon>Fungi</taxon>
        <taxon>Fungi incertae sedis</taxon>
        <taxon>Zoopagomycota</taxon>
        <taxon>Entomophthoromycotina</taxon>
        <taxon>Entomophthoromycetes</taxon>
        <taxon>Entomophthorales</taxon>
        <taxon>Entomophthoraceae</taxon>
        <taxon>Entomophthora</taxon>
    </lineage>
</organism>
<protein>
    <submittedName>
        <fullName evidence="1">Uncharacterized protein</fullName>
    </submittedName>
</protein>
<evidence type="ECO:0000313" key="2">
    <source>
        <dbReference type="Proteomes" id="UP001165960"/>
    </source>
</evidence>
<dbReference type="EMBL" id="QTSX02004518">
    <property type="protein sequence ID" value="KAJ9064170.1"/>
    <property type="molecule type" value="Genomic_DNA"/>
</dbReference>
<gene>
    <name evidence="1" type="ORF">DSO57_1033161</name>
</gene>
<keyword evidence="2" id="KW-1185">Reference proteome</keyword>
<comment type="caution">
    <text evidence="1">The sequence shown here is derived from an EMBL/GenBank/DDBJ whole genome shotgun (WGS) entry which is preliminary data.</text>
</comment>
<reference evidence="1" key="1">
    <citation type="submission" date="2022-04" db="EMBL/GenBank/DDBJ databases">
        <title>Genome of the entomopathogenic fungus Entomophthora muscae.</title>
        <authorList>
            <person name="Elya C."/>
            <person name="Lovett B.R."/>
            <person name="Lee E."/>
            <person name="Macias A.M."/>
            <person name="Hajek A.E."/>
            <person name="De Bivort B.L."/>
            <person name="Kasson M.T."/>
            <person name="De Fine Licht H.H."/>
            <person name="Stajich J.E."/>
        </authorList>
    </citation>
    <scope>NUCLEOTIDE SEQUENCE</scope>
    <source>
        <strain evidence="1">Berkeley</strain>
    </source>
</reference>
<evidence type="ECO:0000313" key="1">
    <source>
        <dbReference type="EMBL" id="KAJ9064170.1"/>
    </source>
</evidence>
<dbReference type="Proteomes" id="UP001165960">
    <property type="component" value="Unassembled WGS sequence"/>
</dbReference>
<sequence>MPCFVAEPVELLPNAKKPKYHIIPDATHKTFMQLMEERPDYEKATAIVGISEKSSYRLQKTYLKTATVVSLTPW</sequence>
<accession>A0ACC2SPB8</accession>
<name>A0ACC2SPB8_9FUNG</name>